<organism evidence="13 14">
    <name type="scientific">Heracleum sosnowskyi</name>
    <dbReference type="NCBI Taxonomy" id="360622"/>
    <lineage>
        <taxon>Eukaryota</taxon>
        <taxon>Viridiplantae</taxon>
        <taxon>Streptophyta</taxon>
        <taxon>Embryophyta</taxon>
        <taxon>Tracheophyta</taxon>
        <taxon>Spermatophyta</taxon>
        <taxon>Magnoliopsida</taxon>
        <taxon>eudicotyledons</taxon>
        <taxon>Gunneridae</taxon>
        <taxon>Pentapetalae</taxon>
        <taxon>asterids</taxon>
        <taxon>campanulids</taxon>
        <taxon>Apiales</taxon>
        <taxon>Apiaceae</taxon>
        <taxon>Apioideae</taxon>
        <taxon>apioid superclade</taxon>
        <taxon>Tordylieae</taxon>
        <taxon>Tordyliinae</taxon>
        <taxon>Heracleum</taxon>
    </lineage>
</organism>
<dbReference type="GO" id="GO:0009736">
    <property type="term" value="P:cytokinin-activated signaling pathway"/>
    <property type="evidence" value="ECO:0007669"/>
    <property type="project" value="InterPro"/>
</dbReference>
<evidence type="ECO:0000256" key="1">
    <source>
        <dbReference type="ARBA" id="ARBA00004123"/>
    </source>
</evidence>
<evidence type="ECO:0000259" key="7">
    <source>
        <dbReference type="PROSITE" id="PS50110"/>
    </source>
</evidence>
<dbReference type="EMBL" id="JAUIZM010000006">
    <property type="protein sequence ID" value="KAK1380833.1"/>
    <property type="molecule type" value="Genomic_DNA"/>
</dbReference>
<dbReference type="PROSITE" id="PS50110">
    <property type="entry name" value="RESPONSE_REGULATORY"/>
    <property type="match status" value="1"/>
</dbReference>
<protein>
    <recommendedName>
        <fullName evidence="7">Response regulatory domain-containing protein</fullName>
    </recommendedName>
</protein>
<evidence type="ECO:0000256" key="3">
    <source>
        <dbReference type="ARBA" id="ARBA00023015"/>
    </source>
</evidence>
<dbReference type="AlphaFoldDB" id="A0AAD8MLL6"/>
<dbReference type="SUPFAM" id="SSF52172">
    <property type="entry name" value="CheY-like"/>
    <property type="match status" value="1"/>
</dbReference>
<dbReference type="Pfam" id="PF00072">
    <property type="entry name" value="Response_reg"/>
    <property type="match status" value="1"/>
</dbReference>
<evidence type="ECO:0000313" key="9">
    <source>
        <dbReference type="EMBL" id="KAK1380748.1"/>
    </source>
</evidence>
<dbReference type="InterPro" id="IPR009057">
    <property type="entry name" value="Homeodomain-like_sf"/>
</dbReference>
<dbReference type="PANTHER" id="PTHR43874">
    <property type="entry name" value="TWO-COMPONENT RESPONSE REGULATOR"/>
    <property type="match status" value="1"/>
</dbReference>
<dbReference type="Gene3D" id="3.40.50.2300">
    <property type="match status" value="1"/>
</dbReference>
<sequence length="343" mass="38423">MYANNVRGPVGQSASHVTRKVKILLVDHDTQSLMFLASQFEEQSYLVSTTESARVALSILGKKKSKYDTIIVDRHMPEMNIYEFIHEIHHQQMNIPIMLIDDNKTMESVREAMVHHKVCYVFSKPLSHLDIASFWQHIPRAAIKSMSKKSRMRWTSELQEKFVYAIETLGEDAGPRMILETMKEPDLKYGHVASHLQKYRNGPKNSVNLLKSSWSSSCMESHRAPQIQRSPDWPQTPNSIMDNRGVHVPKGGVAQGIGQNLSSDLQTPNHELAGATDHVIPSSDLLRNDLSAANHELAGAASEAVNPVSNNHNIGEGSSADQLFDVDSFMDIDGFMEKLAKQP</sequence>
<dbReference type="InterPro" id="IPR006447">
    <property type="entry name" value="Myb_dom_plants"/>
</dbReference>
<gene>
    <name evidence="8" type="ORF">POM88_027491</name>
    <name evidence="9" type="ORF">POM88_027492</name>
    <name evidence="10" type="ORF">POM88_027493</name>
    <name evidence="11" type="ORF">POM88_027577</name>
    <name evidence="12" type="ORF">POM88_027578</name>
    <name evidence="13" type="ORF">POM88_027579</name>
</gene>
<evidence type="ECO:0000313" key="10">
    <source>
        <dbReference type="EMBL" id="KAK1380749.1"/>
    </source>
</evidence>
<dbReference type="Proteomes" id="UP001237642">
    <property type="component" value="Unassembled WGS sequence"/>
</dbReference>
<evidence type="ECO:0000313" key="11">
    <source>
        <dbReference type="EMBL" id="KAK1380833.1"/>
    </source>
</evidence>
<keyword evidence="5" id="KW-0539">Nucleus</keyword>
<keyword evidence="2" id="KW-0902">Two-component regulatory system</keyword>
<keyword evidence="4" id="KW-0804">Transcription</keyword>
<evidence type="ECO:0000313" key="14">
    <source>
        <dbReference type="Proteomes" id="UP001237642"/>
    </source>
</evidence>
<dbReference type="GO" id="GO:0005634">
    <property type="term" value="C:nucleus"/>
    <property type="evidence" value="ECO:0007669"/>
    <property type="project" value="UniProtKB-SubCell"/>
</dbReference>
<reference evidence="13" key="1">
    <citation type="submission" date="2023-02" db="EMBL/GenBank/DDBJ databases">
        <title>Genome of toxic invasive species Heracleum sosnowskyi carries increased number of genes despite the absence of recent whole-genome duplications.</title>
        <authorList>
            <person name="Schelkunov M."/>
            <person name="Shtratnikova V."/>
            <person name="Makarenko M."/>
            <person name="Klepikova A."/>
            <person name="Omelchenko D."/>
            <person name="Novikova G."/>
            <person name="Obukhova E."/>
            <person name="Bogdanov V."/>
            <person name="Penin A."/>
            <person name="Logacheva M."/>
        </authorList>
    </citation>
    <scope>NUCLEOTIDE SEQUENCE</scope>
    <source>
        <strain evidence="13">Hsosn_3</strain>
        <tissue evidence="13">Leaf</tissue>
    </source>
</reference>
<dbReference type="SUPFAM" id="SSF46689">
    <property type="entry name" value="Homeodomain-like"/>
    <property type="match status" value="1"/>
</dbReference>
<dbReference type="GO" id="GO:0003677">
    <property type="term" value="F:DNA binding"/>
    <property type="evidence" value="ECO:0007669"/>
    <property type="project" value="InterPro"/>
</dbReference>
<feature type="domain" description="Response regulatory" evidence="7">
    <location>
        <begin position="22"/>
        <end position="139"/>
    </location>
</feature>
<evidence type="ECO:0000313" key="12">
    <source>
        <dbReference type="EMBL" id="KAK1380834.1"/>
    </source>
</evidence>
<evidence type="ECO:0000256" key="6">
    <source>
        <dbReference type="PROSITE-ProRule" id="PRU00169"/>
    </source>
</evidence>
<dbReference type="InterPro" id="IPR011006">
    <property type="entry name" value="CheY-like_superfamily"/>
</dbReference>
<dbReference type="NCBIfam" id="TIGR01557">
    <property type="entry name" value="myb_SHAQKYF"/>
    <property type="match status" value="1"/>
</dbReference>
<dbReference type="EMBL" id="JAUIZM010000006">
    <property type="protein sequence ID" value="KAK1380747.1"/>
    <property type="molecule type" value="Genomic_DNA"/>
</dbReference>
<comment type="caution">
    <text evidence="13">The sequence shown here is derived from an EMBL/GenBank/DDBJ whole genome shotgun (WGS) entry which is preliminary data.</text>
</comment>
<dbReference type="EMBL" id="JAUIZM010000006">
    <property type="protein sequence ID" value="KAK1380835.1"/>
    <property type="molecule type" value="Genomic_DNA"/>
</dbReference>
<evidence type="ECO:0000313" key="8">
    <source>
        <dbReference type="EMBL" id="KAK1380747.1"/>
    </source>
</evidence>
<dbReference type="Gene3D" id="1.10.10.60">
    <property type="entry name" value="Homeodomain-like"/>
    <property type="match status" value="1"/>
</dbReference>
<dbReference type="SMART" id="SM00448">
    <property type="entry name" value="REC"/>
    <property type="match status" value="1"/>
</dbReference>
<evidence type="ECO:0000256" key="2">
    <source>
        <dbReference type="ARBA" id="ARBA00023012"/>
    </source>
</evidence>
<accession>A0AAD8MLL6</accession>
<name>A0AAD8MLL6_9APIA</name>
<comment type="subcellular location">
    <subcellularLocation>
        <location evidence="1">Nucleus</location>
    </subcellularLocation>
</comment>
<dbReference type="PANTHER" id="PTHR43874:SF87">
    <property type="entry name" value="HTH MYB-TYPE DOMAIN-CONTAINING PROTEIN"/>
    <property type="match status" value="1"/>
</dbReference>
<proteinExistence type="predicted"/>
<evidence type="ECO:0000256" key="4">
    <source>
        <dbReference type="ARBA" id="ARBA00023163"/>
    </source>
</evidence>
<dbReference type="EMBL" id="JAUIZM010000006">
    <property type="protein sequence ID" value="KAK1380834.1"/>
    <property type="molecule type" value="Genomic_DNA"/>
</dbReference>
<dbReference type="EMBL" id="JAUIZM010000006">
    <property type="protein sequence ID" value="KAK1380748.1"/>
    <property type="molecule type" value="Genomic_DNA"/>
</dbReference>
<evidence type="ECO:0000256" key="5">
    <source>
        <dbReference type="ARBA" id="ARBA00023242"/>
    </source>
</evidence>
<evidence type="ECO:0000313" key="13">
    <source>
        <dbReference type="EMBL" id="KAK1380835.1"/>
    </source>
</evidence>
<dbReference type="InterPro" id="IPR001789">
    <property type="entry name" value="Sig_transdc_resp-reg_receiver"/>
</dbReference>
<keyword evidence="6" id="KW-0597">Phosphoprotein</keyword>
<reference evidence="13" key="2">
    <citation type="submission" date="2023-05" db="EMBL/GenBank/DDBJ databases">
        <authorList>
            <person name="Schelkunov M.I."/>
        </authorList>
    </citation>
    <scope>NUCLEOTIDE SEQUENCE</scope>
    <source>
        <strain evidence="13">Hsosn_3</strain>
        <tissue evidence="13">Leaf</tissue>
    </source>
</reference>
<dbReference type="EMBL" id="JAUIZM010000006">
    <property type="protein sequence ID" value="KAK1380749.1"/>
    <property type="molecule type" value="Genomic_DNA"/>
</dbReference>
<dbReference type="InterPro" id="IPR045279">
    <property type="entry name" value="ARR-like"/>
</dbReference>
<dbReference type="FunFam" id="1.10.10.60:FF:000007">
    <property type="entry name" value="Two-component response regulator"/>
    <property type="match status" value="1"/>
</dbReference>
<feature type="modified residue" description="4-aspartylphosphate" evidence="6">
    <location>
        <position position="73"/>
    </location>
</feature>
<keyword evidence="3" id="KW-0805">Transcription regulation</keyword>
<dbReference type="GO" id="GO:0000160">
    <property type="term" value="P:phosphorelay signal transduction system"/>
    <property type="evidence" value="ECO:0007669"/>
    <property type="project" value="UniProtKB-KW"/>
</dbReference>
<keyword evidence="14" id="KW-1185">Reference proteome</keyword>